<name>A0A8H9YAE4_9CORY</name>
<evidence type="ECO:0000313" key="2">
    <source>
        <dbReference type="EMBL" id="MBB3116938.1"/>
    </source>
</evidence>
<proteinExistence type="predicted"/>
<dbReference type="EMBL" id="JACHWT010000014">
    <property type="protein sequence ID" value="MBB3116965.1"/>
    <property type="molecule type" value="Genomic_DNA"/>
</dbReference>
<sequence>MTTRTTSHRRPGPTSTDDLRTELAHLLTQRANLLRRAAKVTTGDLHTAITHELTRTTRHQQQLPHMNRPDLTHYLKHHTRAQRAWTTHGADSLLPEEQQP</sequence>
<dbReference type="RefSeq" id="WP_139016761.1">
    <property type="nucleotide sequence ID" value="NZ_AENJ01000503.1"/>
</dbReference>
<gene>
    <name evidence="2" type="ORF">FHU32_002192</name>
    <name evidence="3" type="ORF">FHU32_002196</name>
    <name evidence="4" type="ORF">FHU32_002219</name>
</gene>
<dbReference type="EMBL" id="JACHWT010000013">
    <property type="protein sequence ID" value="MBB3116942.1"/>
    <property type="molecule type" value="Genomic_DNA"/>
</dbReference>
<evidence type="ECO:0000256" key="1">
    <source>
        <dbReference type="SAM" id="MobiDB-lite"/>
    </source>
</evidence>
<reference evidence="4" key="1">
    <citation type="submission" date="2020-08" db="EMBL/GenBank/DDBJ databases">
        <title>Sequencing the genomes of 1000 actinobacteria strains.</title>
        <authorList>
            <person name="Klenk H.-P."/>
        </authorList>
    </citation>
    <scope>NUCLEOTIDE SEQUENCE</scope>
    <source>
        <strain evidence="4">DSM 20582</strain>
    </source>
</reference>
<evidence type="ECO:0000313" key="4">
    <source>
        <dbReference type="EMBL" id="MBB3116965.1"/>
    </source>
</evidence>
<protein>
    <submittedName>
        <fullName evidence="4">Uncharacterized protein</fullName>
    </submittedName>
</protein>
<dbReference type="EMBL" id="JACHWT010000012">
    <property type="protein sequence ID" value="MBB3116938.1"/>
    <property type="molecule type" value="Genomic_DNA"/>
</dbReference>
<comment type="caution">
    <text evidence="4">The sequence shown here is derived from an EMBL/GenBank/DDBJ whole genome shotgun (WGS) entry which is preliminary data.</text>
</comment>
<dbReference type="Proteomes" id="UP000612712">
    <property type="component" value="Unassembled WGS sequence"/>
</dbReference>
<evidence type="ECO:0000313" key="3">
    <source>
        <dbReference type="EMBL" id="MBB3116942.1"/>
    </source>
</evidence>
<organism evidence="4 5">
    <name type="scientific">Corynebacterium bovis DSM 20582 = CIP 54.80</name>
    <dbReference type="NCBI Taxonomy" id="927655"/>
    <lineage>
        <taxon>Bacteria</taxon>
        <taxon>Bacillati</taxon>
        <taxon>Actinomycetota</taxon>
        <taxon>Actinomycetes</taxon>
        <taxon>Mycobacteriales</taxon>
        <taxon>Corynebacteriaceae</taxon>
        <taxon>Corynebacterium</taxon>
    </lineage>
</organism>
<accession>A0A8H9YAE4</accession>
<feature type="region of interest" description="Disordered" evidence="1">
    <location>
        <begin position="78"/>
        <end position="100"/>
    </location>
</feature>
<dbReference type="AlphaFoldDB" id="A0A8H9YAE4"/>
<evidence type="ECO:0000313" key="5">
    <source>
        <dbReference type="Proteomes" id="UP000612712"/>
    </source>
</evidence>